<evidence type="ECO:0000313" key="1">
    <source>
        <dbReference type="EMBL" id="KAJ0100564.1"/>
    </source>
</evidence>
<keyword evidence="2" id="KW-1185">Reference proteome</keyword>
<proteinExistence type="predicted"/>
<reference evidence="2" key="1">
    <citation type="journal article" date="2023" name="G3 (Bethesda)">
        <title>Genome assembly and association tests identify interacting loci associated with vigor, precocity, and sex in interspecific pistachio rootstocks.</title>
        <authorList>
            <person name="Palmer W."/>
            <person name="Jacygrad E."/>
            <person name="Sagayaradj S."/>
            <person name="Cavanaugh K."/>
            <person name="Han R."/>
            <person name="Bertier L."/>
            <person name="Beede B."/>
            <person name="Kafkas S."/>
            <person name="Golino D."/>
            <person name="Preece J."/>
            <person name="Michelmore R."/>
        </authorList>
    </citation>
    <scope>NUCLEOTIDE SEQUENCE [LARGE SCALE GENOMIC DNA]</scope>
</reference>
<accession>A0ACC1BP11</accession>
<evidence type="ECO:0000313" key="2">
    <source>
        <dbReference type="Proteomes" id="UP001164250"/>
    </source>
</evidence>
<gene>
    <name evidence="1" type="ORF">Patl1_21672</name>
</gene>
<organism evidence="1 2">
    <name type="scientific">Pistacia atlantica</name>
    <dbReference type="NCBI Taxonomy" id="434234"/>
    <lineage>
        <taxon>Eukaryota</taxon>
        <taxon>Viridiplantae</taxon>
        <taxon>Streptophyta</taxon>
        <taxon>Embryophyta</taxon>
        <taxon>Tracheophyta</taxon>
        <taxon>Spermatophyta</taxon>
        <taxon>Magnoliopsida</taxon>
        <taxon>eudicotyledons</taxon>
        <taxon>Gunneridae</taxon>
        <taxon>Pentapetalae</taxon>
        <taxon>rosids</taxon>
        <taxon>malvids</taxon>
        <taxon>Sapindales</taxon>
        <taxon>Anacardiaceae</taxon>
        <taxon>Pistacia</taxon>
    </lineage>
</organism>
<dbReference type="EMBL" id="CM047900">
    <property type="protein sequence ID" value="KAJ0100564.1"/>
    <property type="molecule type" value="Genomic_DNA"/>
</dbReference>
<name>A0ACC1BP11_9ROSI</name>
<dbReference type="Proteomes" id="UP001164250">
    <property type="component" value="Chromosome 4"/>
</dbReference>
<comment type="caution">
    <text evidence="1">The sequence shown here is derived from an EMBL/GenBank/DDBJ whole genome shotgun (WGS) entry which is preliminary data.</text>
</comment>
<sequence>MGTNFCVAHGGGKRCAVPEGTKSARGRTDFCVLHGGGKRCKFEGCGKSAQGSTDFCKAHGGGKRCSWGHPGSEYGPQATGPCSSFARGKTGLCALHSGLVQDKRVQGGAIIGSIVQDPKCNKPHKMKEVVTADDMNVDSMMVGSVGTSGGGSHSDSKHGVPNVPKSHIKSKTVFVPEGGVDGGSLMAMLAGSSGLVSNNTVGARGDSFETEKSCAMPQSWI</sequence>
<protein>
    <submittedName>
        <fullName evidence="1">Uncharacterized protein</fullName>
    </submittedName>
</protein>